<accession>A0AAW0KEJ3</accession>
<protein>
    <submittedName>
        <fullName evidence="3">Ribonuclease h protein</fullName>
    </submittedName>
</protein>
<dbReference type="AlphaFoldDB" id="A0AAW0KEJ3"/>
<evidence type="ECO:0000313" key="4">
    <source>
        <dbReference type="Proteomes" id="UP000237347"/>
    </source>
</evidence>
<feature type="transmembrane region" description="Helical" evidence="1">
    <location>
        <begin position="211"/>
        <end position="235"/>
    </location>
</feature>
<gene>
    <name evidence="3" type="ORF">CFP56_021730</name>
</gene>
<dbReference type="PANTHER" id="PTHR33710:SF71">
    <property type="entry name" value="ENDONUCLEASE_EXONUCLEASE_PHOSPHATASE DOMAIN-CONTAINING PROTEIN"/>
    <property type="match status" value="1"/>
</dbReference>
<reference evidence="3 4" key="1">
    <citation type="journal article" date="2018" name="Sci. Data">
        <title>The draft genome sequence of cork oak.</title>
        <authorList>
            <person name="Ramos A.M."/>
            <person name="Usie A."/>
            <person name="Barbosa P."/>
            <person name="Barros P.M."/>
            <person name="Capote T."/>
            <person name="Chaves I."/>
            <person name="Simoes F."/>
            <person name="Abreu I."/>
            <person name="Carrasquinho I."/>
            <person name="Faro C."/>
            <person name="Guimaraes J.B."/>
            <person name="Mendonca D."/>
            <person name="Nobrega F."/>
            <person name="Rodrigues L."/>
            <person name="Saibo N.J.M."/>
            <person name="Varela M.C."/>
            <person name="Egas C."/>
            <person name="Matos J."/>
            <person name="Miguel C.M."/>
            <person name="Oliveira M.M."/>
            <person name="Ricardo C.P."/>
            <person name="Goncalves S."/>
        </authorList>
    </citation>
    <scope>NUCLEOTIDE SEQUENCE [LARGE SCALE GENOMIC DNA]</scope>
    <source>
        <strain evidence="4">cv. HL8</strain>
    </source>
</reference>
<dbReference type="PANTHER" id="PTHR33710">
    <property type="entry name" value="BNAC02G09200D PROTEIN"/>
    <property type="match status" value="1"/>
</dbReference>
<keyword evidence="1" id="KW-0472">Membrane</keyword>
<evidence type="ECO:0000256" key="1">
    <source>
        <dbReference type="SAM" id="Phobius"/>
    </source>
</evidence>
<proteinExistence type="predicted"/>
<name>A0AAW0KEJ3_QUESU</name>
<dbReference type="Proteomes" id="UP000237347">
    <property type="component" value="Unassembled WGS sequence"/>
</dbReference>
<sequence>MKGRDRGVANYDWVSKFPAATVRHLHCHSSDHRPISLVFNPNNESQRWFRKPFCFEEIWLSDNGCSDMVNCIKSISVSIRASEDLLIWPQTPDGSYTVRSAYRMLAMASHNAQLGTSNLNTSKKLWSGIWKLQVPSKVRHFMWRASGEALPTRSNLRYRHVLVDGTCNLCEDHPEDAMHCLWMYDYVKCIWLSDPTFNFPRAKRFNNFCDLVLFVLSEATSSTAALFAMVAWCIWVRPNKLREGQQVWDVSDTIQRAWDL</sequence>
<dbReference type="EMBL" id="PKMF04000337">
    <property type="protein sequence ID" value="KAK7837053.1"/>
    <property type="molecule type" value="Genomic_DNA"/>
</dbReference>
<keyword evidence="4" id="KW-1185">Reference proteome</keyword>
<evidence type="ECO:0000259" key="2">
    <source>
        <dbReference type="Pfam" id="PF13966"/>
    </source>
</evidence>
<comment type="caution">
    <text evidence="3">The sequence shown here is derived from an EMBL/GenBank/DDBJ whole genome shotgun (WGS) entry which is preliminary data.</text>
</comment>
<feature type="domain" description="Reverse transcriptase zinc-binding" evidence="2">
    <location>
        <begin position="96"/>
        <end position="191"/>
    </location>
</feature>
<keyword evidence="1" id="KW-0812">Transmembrane</keyword>
<evidence type="ECO:0000313" key="3">
    <source>
        <dbReference type="EMBL" id="KAK7837053.1"/>
    </source>
</evidence>
<dbReference type="InterPro" id="IPR026960">
    <property type="entry name" value="RVT-Znf"/>
</dbReference>
<keyword evidence="1" id="KW-1133">Transmembrane helix</keyword>
<dbReference type="Pfam" id="PF13966">
    <property type="entry name" value="zf-RVT"/>
    <property type="match status" value="1"/>
</dbReference>
<organism evidence="3 4">
    <name type="scientific">Quercus suber</name>
    <name type="common">Cork oak</name>
    <dbReference type="NCBI Taxonomy" id="58331"/>
    <lineage>
        <taxon>Eukaryota</taxon>
        <taxon>Viridiplantae</taxon>
        <taxon>Streptophyta</taxon>
        <taxon>Embryophyta</taxon>
        <taxon>Tracheophyta</taxon>
        <taxon>Spermatophyta</taxon>
        <taxon>Magnoliopsida</taxon>
        <taxon>eudicotyledons</taxon>
        <taxon>Gunneridae</taxon>
        <taxon>Pentapetalae</taxon>
        <taxon>rosids</taxon>
        <taxon>fabids</taxon>
        <taxon>Fagales</taxon>
        <taxon>Fagaceae</taxon>
        <taxon>Quercus</taxon>
    </lineage>
</organism>